<dbReference type="Pfam" id="PF08534">
    <property type="entry name" value="Redoxin"/>
    <property type="match status" value="1"/>
</dbReference>
<feature type="signal peptide" evidence="3">
    <location>
        <begin position="1"/>
        <end position="24"/>
    </location>
</feature>
<accession>A0ABP6PMA6</accession>
<dbReference type="PANTHER" id="PTHR42852:SF13">
    <property type="entry name" value="PROTEIN DIPZ"/>
    <property type="match status" value="1"/>
</dbReference>
<dbReference type="RefSeq" id="WP_344690896.1">
    <property type="nucleotide sequence ID" value="NZ_BAAAVV010000015.1"/>
</dbReference>
<dbReference type="SUPFAM" id="SSF52833">
    <property type="entry name" value="Thioredoxin-like"/>
    <property type="match status" value="1"/>
</dbReference>
<organism evidence="5 6">
    <name type="scientific">Blastococcus jejuensis</name>
    <dbReference type="NCBI Taxonomy" id="351224"/>
    <lineage>
        <taxon>Bacteria</taxon>
        <taxon>Bacillati</taxon>
        <taxon>Actinomycetota</taxon>
        <taxon>Actinomycetes</taxon>
        <taxon>Geodermatophilales</taxon>
        <taxon>Geodermatophilaceae</taxon>
        <taxon>Blastococcus</taxon>
    </lineage>
</organism>
<dbReference type="EMBL" id="BAAAVV010000015">
    <property type="protein sequence ID" value="GAA3182321.1"/>
    <property type="molecule type" value="Genomic_DNA"/>
</dbReference>
<evidence type="ECO:0000313" key="5">
    <source>
        <dbReference type="EMBL" id="GAA3182321.1"/>
    </source>
</evidence>
<feature type="chain" id="PRO_5046217628" description="Thioredoxin domain-containing protein" evidence="3">
    <location>
        <begin position="25"/>
        <end position="192"/>
    </location>
</feature>
<evidence type="ECO:0000259" key="4">
    <source>
        <dbReference type="PROSITE" id="PS51352"/>
    </source>
</evidence>
<keyword evidence="6" id="KW-1185">Reference proteome</keyword>
<dbReference type="Gene3D" id="3.40.30.10">
    <property type="entry name" value="Glutaredoxin"/>
    <property type="match status" value="1"/>
</dbReference>
<dbReference type="PROSITE" id="PS00194">
    <property type="entry name" value="THIOREDOXIN_1"/>
    <property type="match status" value="1"/>
</dbReference>
<name>A0ABP6PMA6_9ACTN</name>
<comment type="caution">
    <text evidence="5">The sequence shown here is derived from an EMBL/GenBank/DDBJ whole genome shotgun (WGS) entry which is preliminary data.</text>
</comment>
<dbReference type="InterPro" id="IPR036249">
    <property type="entry name" value="Thioredoxin-like_sf"/>
</dbReference>
<comment type="subcellular location">
    <subcellularLocation>
        <location evidence="1">Cell envelope</location>
    </subcellularLocation>
</comment>
<proteinExistence type="predicted"/>
<gene>
    <name evidence="5" type="ORF">GCM10010531_40720</name>
</gene>
<dbReference type="PANTHER" id="PTHR42852">
    <property type="entry name" value="THIOL:DISULFIDE INTERCHANGE PROTEIN DSBE"/>
    <property type="match status" value="1"/>
</dbReference>
<dbReference type="InterPro" id="IPR013766">
    <property type="entry name" value="Thioredoxin_domain"/>
</dbReference>
<keyword evidence="2" id="KW-0201">Cytochrome c-type biogenesis</keyword>
<protein>
    <recommendedName>
        <fullName evidence="4">Thioredoxin domain-containing protein</fullName>
    </recommendedName>
</protein>
<dbReference type="PROSITE" id="PS51352">
    <property type="entry name" value="THIOREDOXIN_2"/>
    <property type="match status" value="1"/>
</dbReference>
<dbReference type="InterPro" id="IPR013740">
    <property type="entry name" value="Redoxin"/>
</dbReference>
<dbReference type="Proteomes" id="UP001499924">
    <property type="component" value="Unassembled WGS sequence"/>
</dbReference>
<evidence type="ECO:0000256" key="3">
    <source>
        <dbReference type="SAM" id="SignalP"/>
    </source>
</evidence>
<dbReference type="InterPro" id="IPR017937">
    <property type="entry name" value="Thioredoxin_CS"/>
</dbReference>
<dbReference type="InterPro" id="IPR050553">
    <property type="entry name" value="Thioredoxin_ResA/DsbE_sf"/>
</dbReference>
<evidence type="ECO:0000313" key="6">
    <source>
        <dbReference type="Proteomes" id="UP001499924"/>
    </source>
</evidence>
<dbReference type="CDD" id="cd02966">
    <property type="entry name" value="TlpA_like_family"/>
    <property type="match status" value="1"/>
</dbReference>
<keyword evidence="3" id="KW-0732">Signal</keyword>
<dbReference type="PROSITE" id="PS51257">
    <property type="entry name" value="PROKAR_LIPOPROTEIN"/>
    <property type="match status" value="1"/>
</dbReference>
<feature type="domain" description="Thioredoxin" evidence="4">
    <location>
        <begin position="37"/>
        <end position="189"/>
    </location>
</feature>
<sequence length="192" mass="19612">MSRRRAAAAFLAAGVLLAGCTADAEPGSASPTTGQTSSVFAACPEQSDQPAAGGSAVPKLAFDCLGGGSLDLARAPGVPTIVNLWASWCGPCREELPLLQEFADAAGERVRVLGVVSKDGEPQAESFAADAGTTFPSAFDAEGELMAQLGLNGLPYTMFLDADGTLVHSELGPVDSVHELESLVAEHLGVRL</sequence>
<reference evidence="6" key="1">
    <citation type="journal article" date="2019" name="Int. J. Syst. Evol. Microbiol.">
        <title>The Global Catalogue of Microorganisms (GCM) 10K type strain sequencing project: providing services to taxonomists for standard genome sequencing and annotation.</title>
        <authorList>
            <consortium name="The Broad Institute Genomics Platform"/>
            <consortium name="The Broad Institute Genome Sequencing Center for Infectious Disease"/>
            <person name="Wu L."/>
            <person name="Ma J."/>
        </authorList>
    </citation>
    <scope>NUCLEOTIDE SEQUENCE [LARGE SCALE GENOMIC DNA]</scope>
    <source>
        <strain evidence="6">JCM 15614</strain>
    </source>
</reference>
<evidence type="ECO:0000256" key="1">
    <source>
        <dbReference type="ARBA" id="ARBA00004196"/>
    </source>
</evidence>
<evidence type="ECO:0000256" key="2">
    <source>
        <dbReference type="ARBA" id="ARBA00022748"/>
    </source>
</evidence>